<dbReference type="GO" id="GO:0016903">
    <property type="term" value="F:oxidoreductase activity, acting on the aldehyde or oxo group of donors"/>
    <property type="evidence" value="ECO:0007669"/>
    <property type="project" value="InterPro"/>
</dbReference>
<organism evidence="3 4">
    <name type="scientific">Methanobrevibacter filiformis</name>
    <dbReference type="NCBI Taxonomy" id="55758"/>
    <lineage>
        <taxon>Archaea</taxon>
        <taxon>Methanobacteriati</taxon>
        <taxon>Methanobacteriota</taxon>
        <taxon>Methanomada group</taxon>
        <taxon>Methanobacteria</taxon>
        <taxon>Methanobacteriales</taxon>
        <taxon>Methanobacteriaceae</taxon>
        <taxon>Methanobrevibacter</taxon>
    </lineage>
</organism>
<sequence length="199" mass="21826">MDDSYNIFICGVGGQGIIKTSVIIGEAAMNEGYNVSMSEIHGMSQRGGIVSTELKIGDYKSSVIESHCANLILGFEPIEIVRSLNKANNDTKLIFNIRPIVPSNINSQTNDYPNIEKLIAILKDNYEYTFPIDANKIAEDVGSIVTLNMVLLGSAIANNDFILSKKSIIESMKSNLRSTFHEMNLNAIEMGYEAVKNIG</sequence>
<dbReference type="AlphaFoldDB" id="A0A166AH91"/>
<name>A0A166AH91_9EURY</name>
<feature type="domain" description="Pyruvate/ketoisovalerate oxidoreductase catalytic" evidence="2">
    <location>
        <begin position="13"/>
        <end position="193"/>
    </location>
</feature>
<dbReference type="InterPro" id="IPR019752">
    <property type="entry name" value="Pyrv/ketoisovalerate_OxRed_cat"/>
</dbReference>
<dbReference type="STRING" id="55758.MBFIL_12610"/>
<protein>
    <submittedName>
        <fullName evidence="3">Indolepyruvate oxidoreductase subunit beta</fullName>
    </submittedName>
</protein>
<comment type="caution">
    <text evidence="3">The sequence shown here is derived from an EMBL/GenBank/DDBJ whole genome shotgun (WGS) entry which is preliminary data.</text>
</comment>
<keyword evidence="3" id="KW-0670">Pyruvate</keyword>
<keyword evidence="1" id="KW-0560">Oxidoreductase</keyword>
<evidence type="ECO:0000313" key="4">
    <source>
        <dbReference type="Proteomes" id="UP000077066"/>
    </source>
</evidence>
<evidence type="ECO:0000259" key="2">
    <source>
        <dbReference type="Pfam" id="PF01558"/>
    </source>
</evidence>
<dbReference type="PATRIC" id="fig|55758.3.peg.1440"/>
<dbReference type="OrthoDB" id="53326at2157"/>
<dbReference type="RefSeq" id="WP_066972786.1">
    <property type="nucleotide sequence ID" value="NZ_LWMT01000237.1"/>
</dbReference>
<dbReference type="Pfam" id="PF01558">
    <property type="entry name" value="POR"/>
    <property type="match status" value="1"/>
</dbReference>
<keyword evidence="4" id="KW-1185">Reference proteome</keyword>
<evidence type="ECO:0000313" key="3">
    <source>
        <dbReference type="EMBL" id="KZX12029.1"/>
    </source>
</evidence>
<proteinExistence type="predicted"/>
<accession>A0A166AH91</accession>
<dbReference type="InterPro" id="IPR052198">
    <property type="entry name" value="IorB_Oxidoreductase"/>
</dbReference>
<dbReference type="Proteomes" id="UP000077066">
    <property type="component" value="Unassembled WGS sequence"/>
</dbReference>
<dbReference type="PANTHER" id="PTHR43854:SF1">
    <property type="entry name" value="INDOLEPYRUVATE OXIDOREDUCTASE SUBUNIT IORB"/>
    <property type="match status" value="1"/>
</dbReference>
<dbReference type="EMBL" id="LWMT01000237">
    <property type="protein sequence ID" value="KZX12029.1"/>
    <property type="molecule type" value="Genomic_DNA"/>
</dbReference>
<reference evidence="3 4" key="1">
    <citation type="submission" date="2016-04" db="EMBL/GenBank/DDBJ databases">
        <title>Genome sequence of Methanobrevibacter filiformis DSM 11501.</title>
        <authorList>
            <person name="Poehlein A."/>
            <person name="Seedorf H."/>
            <person name="Daniel R."/>
        </authorList>
    </citation>
    <scope>NUCLEOTIDE SEQUENCE [LARGE SCALE GENOMIC DNA]</scope>
    <source>
        <strain evidence="3 4">DSM 11501</strain>
    </source>
</reference>
<evidence type="ECO:0000256" key="1">
    <source>
        <dbReference type="ARBA" id="ARBA00023002"/>
    </source>
</evidence>
<dbReference type="PANTHER" id="PTHR43854">
    <property type="entry name" value="INDOLEPYRUVATE OXIDOREDUCTASE SUBUNIT IORB"/>
    <property type="match status" value="1"/>
</dbReference>
<dbReference type="NCBIfam" id="NF005323">
    <property type="entry name" value="PRK06853.1-3"/>
    <property type="match status" value="1"/>
</dbReference>
<dbReference type="SUPFAM" id="SSF53323">
    <property type="entry name" value="Pyruvate-ferredoxin oxidoreductase, PFOR, domain III"/>
    <property type="match status" value="1"/>
</dbReference>
<dbReference type="InterPro" id="IPR002869">
    <property type="entry name" value="Pyrv_flavodox_OxRed_cen"/>
</dbReference>
<gene>
    <name evidence="3" type="ORF">MBFIL_12610</name>
</gene>
<dbReference type="Gene3D" id="3.40.920.10">
    <property type="entry name" value="Pyruvate-ferredoxin oxidoreductase, PFOR, domain III"/>
    <property type="match status" value="1"/>
</dbReference>